<feature type="transmembrane region" description="Helical" evidence="7">
    <location>
        <begin position="140"/>
        <end position="162"/>
    </location>
</feature>
<feature type="transmembrane region" description="Helical" evidence="7">
    <location>
        <begin position="254"/>
        <end position="274"/>
    </location>
</feature>
<comment type="caution">
    <text evidence="9">The sequence shown here is derived from an EMBL/GenBank/DDBJ whole genome shotgun (WGS) entry which is preliminary data.</text>
</comment>
<accession>A0A371J0P2</accession>
<proteinExistence type="predicted"/>
<dbReference type="InterPro" id="IPR020846">
    <property type="entry name" value="MFS_dom"/>
</dbReference>
<feature type="domain" description="Major facilitator superfamily (MFS) profile" evidence="8">
    <location>
        <begin position="7"/>
        <end position="394"/>
    </location>
</feature>
<protein>
    <submittedName>
        <fullName evidence="9">MFS transporter</fullName>
    </submittedName>
</protein>
<evidence type="ECO:0000256" key="7">
    <source>
        <dbReference type="SAM" id="Phobius"/>
    </source>
</evidence>
<dbReference type="CDD" id="cd06173">
    <property type="entry name" value="MFS_MefA_like"/>
    <property type="match status" value="1"/>
</dbReference>
<dbReference type="EMBL" id="NOJY02000031">
    <property type="protein sequence ID" value="RDY26264.1"/>
    <property type="molecule type" value="Genomic_DNA"/>
</dbReference>
<reference evidence="9 10" key="1">
    <citation type="journal article" date="2017" name="Genome Announc.">
        <title>Draft Genome Sequence of Romboutsia weinsteinii sp. nov. Strain CCRI-19649(T) Isolated from Surface Water.</title>
        <authorList>
            <person name="Maheux A.F."/>
            <person name="Boudreau D.K."/>
            <person name="Berube E."/>
            <person name="Boissinot M."/>
            <person name="Cantin P."/>
            <person name="Raymond F."/>
            <person name="Corbeil J."/>
            <person name="Omar R.F."/>
            <person name="Bergeron M.G."/>
        </authorList>
    </citation>
    <scope>NUCLEOTIDE SEQUENCE [LARGE SCALE GENOMIC DNA]</scope>
    <source>
        <strain evidence="9 10">CCRI-19649</strain>
    </source>
</reference>
<dbReference type="GO" id="GO:0022857">
    <property type="term" value="F:transmembrane transporter activity"/>
    <property type="evidence" value="ECO:0007669"/>
    <property type="project" value="InterPro"/>
</dbReference>
<feature type="transmembrane region" description="Helical" evidence="7">
    <location>
        <begin position="281"/>
        <end position="300"/>
    </location>
</feature>
<dbReference type="RefSeq" id="WP_094367127.1">
    <property type="nucleotide sequence ID" value="NZ_NOJY02000031.1"/>
</dbReference>
<dbReference type="PANTHER" id="PTHR23513">
    <property type="entry name" value="INTEGRAL MEMBRANE EFFLUX PROTEIN-RELATED"/>
    <property type="match status" value="1"/>
</dbReference>
<dbReference type="Proteomes" id="UP000215694">
    <property type="component" value="Unassembled WGS sequence"/>
</dbReference>
<dbReference type="InterPro" id="IPR011701">
    <property type="entry name" value="MFS"/>
</dbReference>
<feature type="transmembrane region" description="Helical" evidence="7">
    <location>
        <begin position="12"/>
        <end position="34"/>
    </location>
</feature>
<comment type="subcellular location">
    <subcellularLocation>
        <location evidence="1">Cell membrane</location>
        <topology evidence="1">Multi-pass membrane protein</topology>
    </subcellularLocation>
</comment>
<dbReference type="Pfam" id="PF07690">
    <property type="entry name" value="MFS_1"/>
    <property type="match status" value="1"/>
</dbReference>
<dbReference type="PROSITE" id="PS50850">
    <property type="entry name" value="MFS"/>
    <property type="match status" value="1"/>
</dbReference>
<dbReference type="PRINTS" id="PR01988">
    <property type="entry name" value="EXPORTERBACE"/>
</dbReference>
<keyword evidence="10" id="KW-1185">Reference proteome</keyword>
<keyword evidence="2" id="KW-0813">Transport</keyword>
<dbReference type="GO" id="GO:0005886">
    <property type="term" value="C:plasma membrane"/>
    <property type="evidence" value="ECO:0007669"/>
    <property type="project" value="UniProtKB-SubCell"/>
</dbReference>
<sequence>MKLWNRNFFLLWQGQLVSIFGDALYSMALGFWVLQETGSTTIMGSIMALVTIPRIILGPFAGVIVDRCDRKKLIILGDLIRGIGILIIAILALNGLLKVWMVMLMGIVLGICSSFFNPSIQSVLPEIVPNDKLIKANSSYQMATTGADIIGQSIGGFLYTVIGAPLMFLINSVSYIFSAFTEGFITIPKIKRKNINITFKEDFMEGIKFILKFKGLVRSLIMAFFINFLFGMIRVLIIPWFLSNPYLGITKYGILNGFQSFGFLIGTFVLSFVNIKSTHKYNVYIFSIITFVSLIGFSAFTNNFIIIIICFTTAFGFMFVFNTLANSTIMELTPSDKRGKVFATIGTLAMAISPIGNFVGGVLGEFMNPRAIIIGSAIVGLIVICSIVVNPEMKKFLNYDNEKIDIF</sequence>
<feature type="transmembrane region" description="Helical" evidence="7">
    <location>
        <begin position="220"/>
        <end position="242"/>
    </location>
</feature>
<feature type="transmembrane region" description="Helical" evidence="7">
    <location>
        <begin position="371"/>
        <end position="389"/>
    </location>
</feature>
<evidence type="ECO:0000256" key="3">
    <source>
        <dbReference type="ARBA" id="ARBA00022475"/>
    </source>
</evidence>
<dbReference type="PANTHER" id="PTHR23513:SF6">
    <property type="entry name" value="MAJOR FACILITATOR SUPERFAMILY ASSOCIATED DOMAIN-CONTAINING PROTEIN"/>
    <property type="match status" value="1"/>
</dbReference>
<evidence type="ECO:0000256" key="1">
    <source>
        <dbReference type="ARBA" id="ARBA00004651"/>
    </source>
</evidence>
<evidence type="ECO:0000256" key="5">
    <source>
        <dbReference type="ARBA" id="ARBA00022989"/>
    </source>
</evidence>
<dbReference type="OrthoDB" id="9775268at2"/>
<feature type="transmembrane region" description="Helical" evidence="7">
    <location>
        <begin position="306"/>
        <end position="329"/>
    </location>
</feature>
<keyword evidence="3" id="KW-1003">Cell membrane</keyword>
<dbReference type="Gene3D" id="1.20.1250.20">
    <property type="entry name" value="MFS general substrate transporter like domains"/>
    <property type="match status" value="1"/>
</dbReference>
<feature type="transmembrane region" description="Helical" evidence="7">
    <location>
        <begin position="341"/>
        <end position="359"/>
    </location>
</feature>
<dbReference type="SUPFAM" id="SSF103473">
    <property type="entry name" value="MFS general substrate transporter"/>
    <property type="match status" value="1"/>
</dbReference>
<organism evidence="9 10">
    <name type="scientific">Romboutsia weinsteinii</name>
    <dbReference type="NCBI Taxonomy" id="2020949"/>
    <lineage>
        <taxon>Bacteria</taxon>
        <taxon>Bacillati</taxon>
        <taxon>Bacillota</taxon>
        <taxon>Clostridia</taxon>
        <taxon>Peptostreptococcales</taxon>
        <taxon>Peptostreptococcaceae</taxon>
        <taxon>Romboutsia</taxon>
    </lineage>
</organism>
<name>A0A371J0P2_9FIRM</name>
<evidence type="ECO:0000256" key="6">
    <source>
        <dbReference type="ARBA" id="ARBA00023136"/>
    </source>
</evidence>
<feature type="transmembrane region" description="Helical" evidence="7">
    <location>
        <begin position="40"/>
        <end position="61"/>
    </location>
</feature>
<evidence type="ECO:0000259" key="8">
    <source>
        <dbReference type="PROSITE" id="PS50850"/>
    </source>
</evidence>
<evidence type="ECO:0000313" key="10">
    <source>
        <dbReference type="Proteomes" id="UP000215694"/>
    </source>
</evidence>
<evidence type="ECO:0000256" key="2">
    <source>
        <dbReference type="ARBA" id="ARBA00022448"/>
    </source>
</evidence>
<gene>
    <name evidence="9" type="ORF">CHL78_014295</name>
</gene>
<dbReference type="AlphaFoldDB" id="A0A371J0P2"/>
<keyword evidence="5 7" id="KW-1133">Transmembrane helix</keyword>
<dbReference type="InterPro" id="IPR022324">
    <property type="entry name" value="Bacilysin_exporter_BacE_put"/>
</dbReference>
<evidence type="ECO:0000256" key="4">
    <source>
        <dbReference type="ARBA" id="ARBA00022692"/>
    </source>
</evidence>
<keyword evidence="4 7" id="KW-0812">Transmembrane</keyword>
<dbReference type="InterPro" id="IPR036259">
    <property type="entry name" value="MFS_trans_sf"/>
</dbReference>
<evidence type="ECO:0000313" key="9">
    <source>
        <dbReference type="EMBL" id="RDY26264.1"/>
    </source>
</evidence>
<keyword evidence="6 7" id="KW-0472">Membrane</keyword>